<protein>
    <submittedName>
        <fullName evidence="1">Uncharacterized protein</fullName>
    </submittedName>
</protein>
<keyword evidence="2" id="KW-1185">Reference proteome</keyword>
<dbReference type="AlphaFoldDB" id="A0A2G9TFY2"/>
<evidence type="ECO:0000313" key="2">
    <source>
        <dbReference type="Proteomes" id="UP000230423"/>
    </source>
</evidence>
<organism evidence="1 2">
    <name type="scientific">Teladorsagia circumcincta</name>
    <name type="common">Brown stomach worm</name>
    <name type="synonym">Ostertagia circumcincta</name>
    <dbReference type="NCBI Taxonomy" id="45464"/>
    <lineage>
        <taxon>Eukaryota</taxon>
        <taxon>Metazoa</taxon>
        <taxon>Ecdysozoa</taxon>
        <taxon>Nematoda</taxon>
        <taxon>Chromadorea</taxon>
        <taxon>Rhabditida</taxon>
        <taxon>Rhabditina</taxon>
        <taxon>Rhabditomorpha</taxon>
        <taxon>Strongyloidea</taxon>
        <taxon>Trichostrongylidae</taxon>
        <taxon>Teladorsagia</taxon>
    </lineage>
</organism>
<dbReference type="EMBL" id="KZ368740">
    <property type="protein sequence ID" value="PIO56851.1"/>
    <property type="molecule type" value="Genomic_DNA"/>
</dbReference>
<name>A0A2G9TFY2_TELCI</name>
<gene>
    <name evidence="1" type="ORF">TELCIR_21748</name>
</gene>
<proteinExistence type="predicted"/>
<evidence type="ECO:0000313" key="1">
    <source>
        <dbReference type="EMBL" id="PIO56851.1"/>
    </source>
</evidence>
<dbReference type="Proteomes" id="UP000230423">
    <property type="component" value="Unassembled WGS sequence"/>
</dbReference>
<reference evidence="1 2" key="1">
    <citation type="submission" date="2015-09" db="EMBL/GenBank/DDBJ databases">
        <title>Draft genome of the parasitic nematode Teladorsagia circumcincta isolate WARC Sus (inbred).</title>
        <authorList>
            <person name="Mitreva M."/>
        </authorList>
    </citation>
    <scope>NUCLEOTIDE SEQUENCE [LARGE SCALE GENOMIC DNA]</scope>
    <source>
        <strain evidence="1 2">S</strain>
    </source>
</reference>
<accession>A0A2G9TFY2</accession>
<sequence>MTRLHPLFSTIFAQKRLLSLSFRCLAKEDGSSGSGTSKSQRQLRTLQIDWYF</sequence>